<proteinExistence type="predicted"/>
<dbReference type="GO" id="GO:0006352">
    <property type="term" value="P:DNA-templated transcription initiation"/>
    <property type="evidence" value="ECO:0007669"/>
    <property type="project" value="InterPro"/>
</dbReference>
<dbReference type="SUPFAM" id="SSF88946">
    <property type="entry name" value="Sigma2 domain of RNA polymerase sigma factors"/>
    <property type="match status" value="1"/>
</dbReference>
<dbReference type="Gene3D" id="1.10.1740.10">
    <property type="match status" value="1"/>
</dbReference>
<dbReference type="InterPro" id="IPR014284">
    <property type="entry name" value="RNA_pol_sigma-70_dom"/>
</dbReference>
<dbReference type="InterPro" id="IPR013325">
    <property type="entry name" value="RNA_pol_sigma_r2"/>
</dbReference>
<accession>A0A8S5TTF6</accession>
<dbReference type="GO" id="GO:0003700">
    <property type="term" value="F:DNA-binding transcription factor activity"/>
    <property type="evidence" value="ECO:0007669"/>
    <property type="project" value="InterPro"/>
</dbReference>
<organism evidence="2">
    <name type="scientific">Siphoviridae sp. ct5jB2</name>
    <dbReference type="NCBI Taxonomy" id="2825337"/>
    <lineage>
        <taxon>Viruses</taxon>
        <taxon>Duplodnaviria</taxon>
        <taxon>Heunggongvirae</taxon>
        <taxon>Uroviricota</taxon>
        <taxon>Caudoviricetes</taxon>
    </lineage>
</organism>
<dbReference type="EMBL" id="BK015927">
    <property type="protein sequence ID" value="DAF85447.1"/>
    <property type="molecule type" value="Genomic_DNA"/>
</dbReference>
<protein>
    <submittedName>
        <fullName evidence="2">Sigma-70 region 2</fullName>
    </submittedName>
</protein>
<reference evidence="2" key="1">
    <citation type="journal article" date="2021" name="Proc. Natl. Acad. Sci. U.S.A.">
        <title>A Catalog of Tens of Thousands of Viruses from Human Metagenomes Reveals Hidden Associations with Chronic Diseases.</title>
        <authorList>
            <person name="Tisza M.J."/>
            <person name="Buck C.B."/>
        </authorList>
    </citation>
    <scope>NUCLEOTIDE SEQUENCE</scope>
    <source>
        <strain evidence="2">Ct5jB2</strain>
    </source>
</reference>
<dbReference type="Pfam" id="PF04542">
    <property type="entry name" value="Sigma70_r2"/>
    <property type="match status" value="1"/>
</dbReference>
<dbReference type="NCBIfam" id="TIGR02937">
    <property type="entry name" value="sigma70-ECF"/>
    <property type="match status" value="1"/>
</dbReference>
<evidence type="ECO:0000259" key="1">
    <source>
        <dbReference type="Pfam" id="PF04542"/>
    </source>
</evidence>
<feature type="domain" description="RNA polymerase sigma-70 region 2" evidence="1">
    <location>
        <begin position="37"/>
        <end position="86"/>
    </location>
</feature>
<evidence type="ECO:0000313" key="2">
    <source>
        <dbReference type="EMBL" id="DAF85447.1"/>
    </source>
</evidence>
<sequence length="206" mass="24310">MNDKEKEGLISQYCGNKMKQLREICDPIIRLMNVPLSEYDDLYSDAMNVVLESVENFNQERNCSFKTFLIGNIKRSFQDWLRDRHRWKRCNLETDERGNLKKNERGQTISIPNVSLDVKTEDGIDLAEKIACVENNNDEEELSPQMEEYLNGLSKVQRKILIHLADGYKKEEIIAMLNIDDFLYKDSIMAIKDEKNKRKIRMLIRR</sequence>
<dbReference type="InterPro" id="IPR007627">
    <property type="entry name" value="RNA_pol_sigma70_r2"/>
</dbReference>
<name>A0A8S5TTF6_9CAUD</name>